<keyword evidence="3" id="KW-1003">Cell membrane</keyword>
<feature type="transmembrane region" description="Helical" evidence="7">
    <location>
        <begin position="7"/>
        <end position="26"/>
    </location>
</feature>
<reference evidence="9" key="1">
    <citation type="journal article" date="2014" name="Int. J. Syst. Evol. Microbiol.">
        <title>Complete genome of a new Firmicutes species belonging to the dominant human colonic microbiota ('Ruminococcus bicirculans') reveals two chromosomes and a selective capacity to utilize plant glucans.</title>
        <authorList>
            <consortium name="NISC Comparative Sequencing Program"/>
            <person name="Wegmann U."/>
            <person name="Louis P."/>
            <person name="Goesmann A."/>
            <person name="Henrissat B."/>
            <person name="Duncan S.H."/>
            <person name="Flint H.J."/>
        </authorList>
    </citation>
    <scope>NUCLEOTIDE SEQUENCE</scope>
    <source>
        <strain evidence="9">NBRC 113072</strain>
    </source>
</reference>
<evidence type="ECO:0000256" key="7">
    <source>
        <dbReference type="SAM" id="Phobius"/>
    </source>
</evidence>
<comment type="caution">
    <text evidence="9">The sequence shown here is derived from an EMBL/GenBank/DDBJ whole genome shotgun (WGS) entry which is preliminary data.</text>
</comment>
<comment type="subcellular location">
    <subcellularLocation>
        <location evidence="1">Cell membrane</location>
        <topology evidence="1">Multi-pass membrane protein</topology>
    </subcellularLocation>
</comment>
<sequence length="138" mass="13825">MITALGFGAAYSLLGIALLVAGYYVLDLLTPGHLGKHLTKGDSYNAGLMVAAGFLGLGAVIATVIWHNADAGFGPALAWTAAFGVLGIVLQAVSFLVLELVTPCSLREIVVSPGLHPAGIAAAAGQIAVSLIICASIA</sequence>
<keyword evidence="5 7" id="KW-1133">Transmembrane helix</keyword>
<evidence type="ECO:0000256" key="5">
    <source>
        <dbReference type="ARBA" id="ARBA00022989"/>
    </source>
</evidence>
<evidence type="ECO:0000256" key="6">
    <source>
        <dbReference type="ARBA" id="ARBA00023136"/>
    </source>
</evidence>
<accession>A0ABQ6IZ34</accession>
<keyword evidence="4 7" id="KW-0812">Transmembrane</keyword>
<comment type="similarity">
    <text evidence="2">Belongs to the UPF0719 family.</text>
</comment>
<evidence type="ECO:0000256" key="1">
    <source>
        <dbReference type="ARBA" id="ARBA00004651"/>
    </source>
</evidence>
<evidence type="ECO:0000313" key="10">
    <source>
        <dbReference type="Proteomes" id="UP001157126"/>
    </source>
</evidence>
<keyword evidence="10" id="KW-1185">Reference proteome</keyword>
<evidence type="ECO:0000313" key="8">
    <source>
        <dbReference type="EMBL" id="GMA38007.1"/>
    </source>
</evidence>
<dbReference type="Pfam" id="PF03994">
    <property type="entry name" value="DUF350"/>
    <property type="match status" value="1"/>
</dbReference>
<dbReference type="EMBL" id="BSUO01000001">
    <property type="protein sequence ID" value="GMA38007.1"/>
    <property type="molecule type" value="Genomic_DNA"/>
</dbReference>
<dbReference type="RefSeq" id="WP_284302098.1">
    <property type="nucleotide sequence ID" value="NZ_BSUO01000001.1"/>
</dbReference>
<reference evidence="10" key="2">
    <citation type="journal article" date="2019" name="Int. J. Syst. Evol. Microbiol.">
        <title>The Global Catalogue of Microorganisms (GCM) 10K type strain sequencing project: providing services to taxonomists for standard genome sequencing and annotation.</title>
        <authorList>
            <consortium name="The Broad Institute Genomics Platform"/>
            <consortium name="The Broad Institute Genome Sequencing Center for Infectious Disease"/>
            <person name="Wu L."/>
            <person name="Ma J."/>
        </authorList>
    </citation>
    <scope>NUCLEOTIDE SEQUENCE [LARGE SCALE GENOMIC DNA]</scope>
    <source>
        <strain evidence="10">NBRC 113072</strain>
    </source>
</reference>
<dbReference type="EMBL" id="BSUO01000003">
    <property type="protein sequence ID" value="GMA42540.1"/>
    <property type="molecule type" value="Genomic_DNA"/>
</dbReference>
<feature type="transmembrane region" description="Helical" evidence="7">
    <location>
        <begin position="77"/>
        <end position="98"/>
    </location>
</feature>
<evidence type="ECO:0000256" key="3">
    <source>
        <dbReference type="ARBA" id="ARBA00022475"/>
    </source>
</evidence>
<organism evidence="9 10">
    <name type="scientific">Mobilicoccus caccae</name>
    <dbReference type="NCBI Taxonomy" id="1859295"/>
    <lineage>
        <taxon>Bacteria</taxon>
        <taxon>Bacillati</taxon>
        <taxon>Actinomycetota</taxon>
        <taxon>Actinomycetes</taxon>
        <taxon>Micrococcales</taxon>
        <taxon>Dermatophilaceae</taxon>
        <taxon>Mobilicoccus</taxon>
    </lineage>
</organism>
<feature type="transmembrane region" description="Helical" evidence="7">
    <location>
        <begin position="118"/>
        <end position="137"/>
    </location>
</feature>
<gene>
    <name evidence="8" type="ORF">GCM10025883_00520</name>
    <name evidence="9" type="ORF">GCM10025883_45850</name>
</gene>
<feature type="transmembrane region" description="Helical" evidence="7">
    <location>
        <begin position="46"/>
        <end position="65"/>
    </location>
</feature>
<evidence type="ECO:0000313" key="9">
    <source>
        <dbReference type="EMBL" id="GMA42540.1"/>
    </source>
</evidence>
<dbReference type="Proteomes" id="UP001157126">
    <property type="component" value="Unassembled WGS sequence"/>
</dbReference>
<keyword evidence="6 7" id="KW-0472">Membrane</keyword>
<evidence type="ECO:0008006" key="11">
    <source>
        <dbReference type="Google" id="ProtNLM"/>
    </source>
</evidence>
<name>A0ABQ6IZ34_9MICO</name>
<evidence type="ECO:0000256" key="2">
    <source>
        <dbReference type="ARBA" id="ARBA00005779"/>
    </source>
</evidence>
<proteinExistence type="inferred from homology"/>
<evidence type="ECO:0000256" key="4">
    <source>
        <dbReference type="ARBA" id="ARBA00022692"/>
    </source>
</evidence>
<reference evidence="9" key="3">
    <citation type="submission" date="2023-02" db="EMBL/GenBank/DDBJ databases">
        <authorList>
            <person name="Sun Q."/>
            <person name="Mori K."/>
        </authorList>
    </citation>
    <scope>NUCLEOTIDE SEQUENCE</scope>
    <source>
        <strain evidence="9">NBRC 113072</strain>
    </source>
</reference>
<protein>
    <recommendedName>
        <fullName evidence="11">DUF350 domain-containing protein</fullName>
    </recommendedName>
</protein>
<dbReference type="InterPro" id="IPR007140">
    <property type="entry name" value="DUF350"/>
</dbReference>